<organism evidence="1 2">
    <name type="scientific">Marinobacter vinifirmus</name>
    <dbReference type="NCBI Taxonomy" id="355591"/>
    <lineage>
        <taxon>Bacteria</taxon>
        <taxon>Pseudomonadati</taxon>
        <taxon>Pseudomonadota</taxon>
        <taxon>Gammaproteobacteria</taxon>
        <taxon>Pseudomonadales</taxon>
        <taxon>Marinobacteraceae</taxon>
        <taxon>Marinobacter</taxon>
    </lineage>
</organism>
<comment type="caution">
    <text evidence="1">The sequence shown here is derived from an EMBL/GenBank/DDBJ whole genome shotgun (WGS) entry which is preliminary data.</text>
</comment>
<protein>
    <submittedName>
        <fullName evidence="1">AlpA family phage regulatory protein</fullName>
    </submittedName>
</protein>
<evidence type="ECO:0000313" key="2">
    <source>
        <dbReference type="Proteomes" id="UP000319142"/>
    </source>
</evidence>
<proteinExistence type="predicted"/>
<dbReference type="AlphaFoldDB" id="A0A558BAD3"/>
<accession>A0A558BAD3</accession>
<dbReference type="InterPro" id="IPR052931">
    <property type="entry name" value="Prophage_regulatory_activator"/>
</dbReference>
<dbReference type="PANTHER" id="PTHR36154">
    <property type="entry name" value="DNA-BINDING TRANSCRIPTIONAL ACTIVATOR ALPA"/>
    <property type="match status" value="1"/>
</dbReference>
<dbReference type="InterPro" id="IPR010260">
    <property type="entry name" value="AlpA"/>
</dbReference>
<dbReference type="EMBL" id="VMRX01000022">
    <property type="protein sequence ID" value="TVT33454.1"/>
    <property type="molecule type" value="Genomic_DNA"/>
</dbReference>
<dbReference type="Pfam" id="PF05930">
    <property type="entry name" value="Phage_AlpA"/>
    <property type="match status" value="1"/>
</dbReference>
<name>A0A558BAD3_9GAMM</name>
<gene>
    <name evidence="1" type="ORF">FHK81_09095</name>
</gene>
<dbReference type="Proteomes" id="UP000319142">
    <property type="component" value="Unassembled WGS sequence"/>
</dbReference>
<reference evidence="1 2" key="1">
    <citation type="submission" date="2019-07" db="EMBL/GenBank/DDBJ databases">
        <title>The pathways for chlorine oxyanion respiration interact through the shared metabolite chlorate.</title>
        <authorList>
            <person name="Barnum T.P."/>
            <person name="Cheng Y."/>
            <person name="Hill K.A."/>
            <person name="Lucas L.N."/>
            <person name="Carlson H.K."/>
            <person name="Coates J.D."/>
        </authorList>
    </citation>
    <scope>NUCLEOTIDE SEQUENCE [LARGE SCALE GENOMIC DNA]</scope>
    <source>
        <strain evidence="1">UCB</strain>
    </source>
</reference>
<sequence length="76" mass="8478">MTAPSLTTAGSLRILKIHEVLEMTSLSRATHFAKLNVNSSSYDPDYPKPIKLGARSVGYVEQEVIDWLQARMEARS</sequence>
<evidence type="ECO:0000313" key="1">
    <source>
        <dbReference type="EMBL" id="TVT33454.1"/>
    </source>
</evidence>
<dbReference type="PANTHER" id="PTHR36154:SF1">
    <property type="entry name" value="DNA-BINDING TRANSCRIPTIONAL ACTIVATOR ALPA"/>
    <property type="match status" value="1"/>
</dbReference>
<dbReference type="RefSeq" id="WP_023010804.1">
    <property type="nucleotide sequence ID" value="NZ_VMRX01000022.1"/>
</dbReference>